<gene>
    <name evidence="2" type="ORF">B0H15DRAFT_808268</name>
</gene>
<feature type="region of interest" description="Disordered" evidence="1">
    <location>
        <begin position="121"/>
        <end position="192"/>
    </location>
</feature>
<reference evidence="2" key="1">
    <citation type="submission" date="2023-03" db="EMBL/GenBank/DDBJ databases">
        <title>Massive genome expansion in bonnet fungi (Mycena s.s.) driven by repeated elements and novel gene families across ecological guilds.</title>
        <authorList>
            <consortium name="Lawrence Berkeley National Laboratory"/>
            <person name="Harder C.B."/>
            <person name="Miyauchi S."/>
            <person name="Viragh M."/>
            <person name="Kuo A."/>
            <person name="Thoen E."/>
            <person name="Andreopoulos B."/>
            <person name="Lu D."/>
            <person name="Skrede I."/>
            <person name="Drula E."/>
            <person name="Henrissat B."/>
            <person name="Morin E."/>
            <person name="Kohler A."/>
            <person name="Barry K."/>
            <person name="LaButti K."/>
            <person name="Morin E."/>
            <person name="Salamov A."/>
            <person name="Lipzen A."/>
            <person name="Mereny Z."/>
            <person name="Hegedus B."/>
            <person name="Baldrian P."/>
            <person name="Stursova M."/>
            <person name="Weitz H."/>
            <person name="Taylor A."/>
            <person name="Grigoriev I.V."/>
            <person name="Nagy L.G."/>
            <person name="Martin F."/>
            <person name="Kauserud H."/>
        </authorList>
    </citation>
    <scope>NUCLEOTIDE SEQUENCE</scope>
    <source>
        <strain evidence="2">CBHHK173m</strain>
    </source>
</reference>
<dbReference type="Proteomes" id="UP001222325">
    <property type="component" value="Unassembled WGS sequence"/>
</dbReference>
<evidence type="ECO:0000256" key="1">
    <source>
        <dbReference type="SAM" id="MobiDB-lite"/>
    </source>
</evidence>
<organism evidence="2 3">
    <name type="scientific">Mycena belliarum</name>
    <dbReference type="NCBI Taxonomy" id="1033014"/>
    <lineage>
        <taxon>Eukaryota</taxon>
        <taxon>Fungi</taxon>
        <taxon>Dikarya</taxon>
        <taxon>Basidiomycota</taxon>
        <taxon>Agaricomycotina</taxon>
        <taxon>Agaricomycetes</taxon>
        <taxon>Agaricomycetidae</taxon>
        <taxon>Agaricales</taxon>
        <taxon>Marasmiineae</taxon>
        <taxon>Mycenaceae</taxon>
        <taxon>Mycena</taxon>
    </lineage>
</organism>
<feature type="compositionally biased region" description="Polar residues" evidence="1">
    <location>
        <begin position="270"/>
        <end position="326"/>
    </location>
</feature>
<feature type="compositionally biased region" description="Low complexity" evidence="1">
    <location>
        <begin position="132"/>
        <end position="149"/>
    </location>
</feature>
<proteinExistence type="predicted"/>
<dbReference type="AlphaFoldDB" id="A0AAD6XUN9"/>
<accession>A0AAD6XUN9</accession>
<evidence type="ECO:0000313" key="2">
    <source>
        <dbReference type="EMBL" id="KAJ7104054.1"/>
    </source>
</evidence>
<name>A0AAD6XUN9_9AGAR</name>
<sequence length="442" mass="47200">MPALPNLATQLNDLAVANQDGLLNDDEYRLLRQNLFERYSGGVEILSVSSTPVLKPVLRPVAAKAPSSRRKHVELVEQTPLRPTVRSKTSGVAGFFRKATGRKLTGSPPINVIKLSLPRLFSRKAEPPPPSDTDSSVTRSSSFSRKASSGDLESRPPESLPASPTLPKAEPTSPTHSNLEPPLQSPLRSAVARSRHDVIPGGSNDTFDDENLQTSDAIRKAIAAVEAEGRRLVAAFNDLETSAAIRYSQEHQPRHRSGSSSALRRPAATPLTTPSGNSSYASSKQRPPSNAHSDVQSIRSNSSLRTSKSIGALSQSTPPQSSSAWSALSPRRLPSLRHKGSLTSVSSQGTGSFLGARAATGLSRSASAASRSTGHLPLPLAPASSGGTMMELLNCTPMGEGGEELAEVRRRRAEMTGRCEARLEYLRAKLKGAELHEKLLKK</sequence>
<feature type="region of interest" description="Disordered" evidence="1">
    <location>
        <begin position="246"/>
        <end position="329"/>
    </location>
</feature>
<feature type="compositionally biased region" description="Low complexity" evidence="1">
    <location>
        <begin position="365"/>
        <end position="374"/>
    </location>
</feature>
<comment type="caution">
    <text evidence="2">The sequence shown here is derived from an EMBL/GenBank/DDBJ whole genome shotgun (WGS) entry which is preliminary data.</text>
</comment>
<evidence type="ECO:0000313" key="3">
    <source>
        <dbReference type="Proteomes" id="UP001222325"/>
    </source>
</evidence>
<dbReference type="EMBL" id="JARJCN010000001">
    <property type="protein sequence ID" value="KAJ7104054.1"/>
    <property type="molecule type" value="Genomic_DNA"/>
</dbReference>
<keyword evidence="3" id="KW-1185">Reference proteome</keyword>
<protein>
    <submittedName>
        <fullName evidence="2">Uncharacterized protein</fullName>
    </submittedName>
</protein>
<feature type="region of interest" description="Disordered" evidence="1">
    <location>
        <begin position="365"/>
        <end position="384"/>
    </location>
</feature>